<accession>A0A8J5IDR7</accession>
<name>A0A8J5IDR7_9STRA</name>
<reference evidence="1" key="1">
    <citation type="submission" date="2021-01" db="EMBL/GenBank/DDBJ databases">
        <title>Phytophthora aleatoria, a newly-described species from Pinus radiata is distinct from Phytophthora cactorum isolates based on comparative genomics.</title>
        <authorList>
            <person name="Mcdougal R."/>
            <person name="Panda P."/>
            <person name="Williams N."/>
            <person name="Studholme D.J."/>
        </authorList>
    </citation>
    <scope>NUCLEOTIDE SEQUENCE</scope>
    <source>
        <strain evidence="1">NZFS 4037</strain>
    </source>
</reference>
<dbReference type="Proteomes" id="UP000709295">
    <property type="component" value="Unassembled WGS sequence"/>
</dbReference>
<gene>
    <name evidence="1" type="ORF">JG688_00011005</name>
</gene>
<dbReference type="EMBL" id="JAENGY010000735">
    <property type="protein sequence ID" value="KAG6957370.1"/>
    <property type="molecule type" value="Genomic_DNA"/>
</dbReference>
<comment type="caution">
    <text evidence="1">The sequence shown here is derived from an EMBL/GenBank/DDBJ whole genome shotgun (WGS) entry which is preliminary data.</text>
</comment>
<sequence>MVQRVSIATYTGVMRGGRHRCIRSHSCIWLYARPAIISAAGVNSDISVFLVAMVRIFTEEQTSKVKKMYKIRGERVRDVFSFFCHTNCPYASVTPSDDLLNNLIKEGHAH</sequence>
<proteinExistence type="predicted"/>
<protein>
    <submittedName>
        <fullName evidence="1">Uncharacterized protein</fullName>
    </submittedName>
</protein>
<keyword evidence="2" id="KW-1185">Reference proteome</keyword>
<dbReference type="AlphaFoldDB" id="A0A8J5IDR7"/>
<organism evidence="1 2">
    <name type="scientific">Phytophthora aleatoria</name>
    <dbReference type="NCBI Taxonomy" id="2496075"/>
    <lineage>
        <taxon>Eukaryota</taxon>
        <taxon>Sar</taxon>
        <taxon>Stramenopiles</taxon>
        <taxon>Oomycota</taxon>
        <taxon>Peronosporomycetes</taxon>
        <taxon>Peronosporales</taxon>
        <taxon>Peronosporaceae</taxon>
        <taxon>Phytophthora</taxon>
    </lineage>
</organism>
<evidence type="ECO:0000313" key="2">
    <source>
        <dbReference type="Proteomes" id="UP000709295"/>
    </source>
</evidence>
<evidence type="ECO:0000313" key="1">
    <source>
        <dbReference type="EMBL" id="KAG6957370.1"/>
    </source>
</evidence>